<gene>
    <name evidence="5" type="ORF">CEP64_11205</name>
</gene>
<dbReference type="InterPro" id="IPR036390">
    <property type="entry name" value="WH_DNA-bd_sf"/>
</dbReference>
<organism evidence="5 6">
    <name type="scientific">Mammaliicoccus sciuri</name>
    <name type="common">Staphylococcus sciuri</name>
    <dbReference type="NCBI Taxonomy" id="1296"/>
    <lineage>
        <taxon>Bacteria</taxon>
        <taxon>Bacillati</taxon>
        <taxon>Bacillota</taxon>
        <taxon>Bacilli</taxon>
        <taxon>Bacillales</taxon>
        <taxon>Staphylococcaceae</taxon>
        <taxon>Mammaliicoccus</taxon>
    </lineage>
</organism>
<dbReference type="SUPFAM" id="SSF46785">
    <property type="entry name" value="Winged helix' DNA-binding domain"/>
    <property type="match status" value="1"/>
</dbReference>
<feature type="domain" description="HTH gntR-type" evidence="4">
    <location>
        <begin position="1"/>
        <end position="68"/>
    </location>
</feature>
<dbReference type="GO" id="GO:0003700">
    <property type="term" value="F:DNA-binding transcription factor activity"/>
    <property type="evidence" value="ECO:0007669"/>
    <property type="project" value="InterPro"/>
</dbReference>
<dbReference type="Gene3D" id="3.40.1410.10">
    <property type="entry name" value="Chorismate lyase-like"/>
    <property type="match status" value="1"/>
</dbReference>
<evidence type="ECO:0000259" key="4">
    <source>
        <dbReference type="PROSITE" id="PS50949"/>
    </source>
</evidence>
<dbReference type="SMART" id="SM00345">
    <property type="entry name" value="HTH_GNTR"/>
    <property type="match status" value="1"/>
</dbReference>
<dbReference type="InterPro" id="IPR050679">
    <property type="entry name" value="Bact_HTH_transcr_reg"/>
</dbReference>
<reference evidence="6" key="1">
    <citation type="submission" date="2017-06" db="EMBL/GenBank/DDBJ databases">
        <title>FDA dAtabase for Regulatory Grade micrObial Sequences (FDA-ARGOS): Supporting development and validation of Infectious Disease Dx tests.</title>
        <authorList>
            <person name="Goldberg B."/>
            <person name="Campos J."/>
            <person name="Tallon L."/>
            <person name="Sadzewicz L."/>
            <person name="Sengamalay N."/>
            <person name="Ott S."/>
            <person name="Godinez A."/>
            <person name="Nagaraj S."/>
            <person name="Vavikolanu K."/>
            <person name="Nadendla S."/>
            <person name="George J."/>
            <person name="Geyer C."/>
            <person name="Sichtig H."/>
        </authorList>
    </citation>
    <scope>NUCLEOTIDE SEQUENCE [LARGE SCALE GENOMIC DNA]</scope>
    <source>
        <strain evidence="6">FDAARGOS_285</strain>
    </source>
</reference>
<dbReference type="GO" id="GO:0003677">
    <property type="term" value="F:DNA binding"/>
    <property type="evidence" value="ECO:0007669"/>
    <property type="project" value="UniProtKB-KW"/>
</dbReference>
<dbReference type="InterPro" id="IPR000524">
    <property type="entry name" value="Tscrpt_reg_HTH_GntR"/>
</dbReference>
<dbReference type="Pfam" id="PF00392">
    <property type="entry name" value="GntR"/>
    <property type="match status" value="1"/>
</dbReference>
<evidence type="ECO:0000256" key="2">
    <source>
        <dbReference type="ARBA" id="ARBA00023125"/>
    </source>
</evidence>
<dbReference type="Proteomes" id="UP000197058">
    <property type="component" value="Chromosome"/>
</dbReference>
<name>A0AAI8GUK3_MAMSC</name>
<dbReference type="SMART" id="SM00866">
    <property type="entry name" value="UTRA"/>
    <property type="match status" value="1"/>
</dbReference>
<dbReference type="InterPro" id="IPR011663">
    <property type="entry name" value="UTRA"/>
</dbReference>
<sequence>MKKKEFILNDILSKIYQQHFINGKLPTQRNLAKDYQVSRYTIQTVIDQLADIGVIKSVQGSGIFIKKNVRQNPLIYNSITATPYSRLTSKPIYLRKVKATDKDRRMFELEKSEEVWEFQRIRIANYQIVQIETSRLPYRAFFDLSVEDLKDSIQEFVQKKGYKISHNITTYKPTIVDKNQAELLSCKKGIPAMYIQNRSLLNNGVIYEYSEVIALDYSCTYLTPFNKEVHQSRKQD</sequence>
<protein>
    <submittedName>
        <fullName evidence="5">GntR family transcriptional regulator</fullName>
    </submittedName>
</protein>
<evidence type="ECO:0000256" key="1">
    <source>
        <dbReference type="ARBA" id="ARBA00023015"/>
    </source>
</evidence>
<dbReference type="Pfam" id="PF07702">
    <property type="entry name" value="UTRA"/>
    <property type="match status" value="1"/>
</dbReference>
<dbReference type="AlphaFoldDB" id="A0AAI8GUK3"/>
<evidence type="ECO:0000313" key="5">
    <source>
        <dbReference type="EMBL" id="ASE35145.1"/>
    </source>
</evidence>
<keyword evidence="3" id="KW-0804">Transcription</keyword>
<accession>A0AAI8GUK3</accession>
<dbReference type="RefSeq" id="WP_058590842.1">
    <property type="nucleotide sequence ID" value="NZ_CP022046.2"/>
</dbReference>
<dbReference type="KEGG" id="sscu:CEP64_11205"/>
<dbReference type="InterPro" id="IPR036388">
    <property type="entry name" value="WH-like_DNA-bd_sf"/>
</dbReference>
<keyword evidence="2" id="KW-0238">DNA-binding</keyword>
<dbReference type="PANTHER" id="PTHR44846:SF1">
    <property type="entry name" value="MANNOSYL-D-GLYCERATE TRANSPORT_METABOLISM SYSTEM REPRESSOR MNGR-RELATED"/>
    <property type="match status" value="1"/>
</dbReference>
<dbReference type="InterPro" id="IPR028978">
    <property type="entry name" value="Chorismate_lyase_/UTRA_dom_sf"/>
</dbReference>
<dbReference type="PANTHER" id="PTHR44846">
    <property type="entry name" value="MANNOSYL-D-GLYCERATE TRANSPORT/METABOLISM SYSTEM REPRESSOR MNGR-RELATED"/>
    <property type="match status" value="1"/>
</dbReference>
<proteinExistence type="predicted"/>
<evidence type="ECO:0000313" key="6">
    <source>
        <dbReference type="Proteomes" id="UP000197058"/>
    </source>
</evidence>
<evidence type="ECO:0000256" key="3">
    <source>
        <dbReference type="ARBA" id="ARBA00023163"/>
    </source>
</evidence>
<dbReference type="EMBL" id="CP022046">
    <property type="protein sequence ID" value="ASE35145.1"/>
    <property type="molecule type" value="Genomic_DNA"/>
</dbReference>
<dbReference type="GO" id="GO:0045892">
    <property type="term" value="P:negative regulation of DNA-templated transcription"/>
    <property type="evidence" value="ECO:0007669"/>
    <property type="project" value="TreeGrafter"/>
</dbReference>
<dbReference type="PRINTS" id="PR00035">
    <property type="entry name" value="HTHGNTR"/>
</dbReference>
<dbReference type="SUPFAM" id="SSF64288">
    <property type="entry name" value="Chorismate lyase-like"/>
    <property type="match status" value="1"/>
</dbReference>
<dbReference type="PROSITE" id="PS50949">
    <property type="entry name" value="HTH_GNTR"/>
    <property type="match status" value="1"/>
</dbReference>
<dbReference type="Gene3D" id="1.10.10.10">
    <property type="entry name" value="Winged helix-like DNA-binding domain superfamily/Winged helix DNA-binding domain"/>
    <property type="match status" value="1"/>
</dbReference>
<keyword evidence="1" id="KW-0805">Transcription regulation</keyword>